<feature type="region of interest" description="Disordered" evidence="1">
    <location>
        <begin position="102"/>
        <end position="121"/>
    </location>
</feature>
<dbReference type="EMBL" id="CAJVPL010013516">
    <property type="protein sequence ID" value="CAG8688815.1"/>
    <property type="molecule type" value="Genomic_DNA"/>
</dbReference>
<evidence type="ECO:0000256" key="1">
    <source>
        <dbReference type="SAM" id="MobiDB-lite"/>
    </source>
</evidence>
<gene>
    <name evidence="2" type="ORF">AGERDE_LOCUS13024</name>
</gene>
<organism evidence="2 3">
    <name type="scientific">Ambispora gerdemannii</name>
    <dbReference type="NCBI Taxonomy" id="144530"/>
    <lineage>
        <taxon>Eukaryota</taxon>
        <taxon>Fungi</taxon>
        <taxon>Fungi incertae sedis</taxon>
        <taxon>Mucoromycota</taxon>
        <taxon>Glomeromycotina</taxon>
        <taxon>Glomeromycetes</taxon>
        <taxon>Archaeosporales</taxon>
        <taxon>Ambisporaceae</taxon>
        <taxon>Ambispora</taxon>
    </lineage>
</organism>
<comment type="caution">
    <text evidence="2">The sequence shown here is derived from an EMBL/GenBank/DDBJ whole genome shotgun (WGS) entry which is preliminary data.</text>
</comment>
<feature type="non-terminal residue" evidence="2">
    <location>
        <position position="1"/>
    </location>
</feature>
<name>A0A9N9ES03_9GLOM</name>
<evidence type="ECO:0000313" key="2">
    <source>
        <dbReference type="EMBL" id="CAG8688815.1"/>
    </source>
</evidence>
<protein>
    <submittedName>
        <fullName evidence="2">11433_t:CDS:1</fullName>
    </submittedName>
</protein>
<keyword evidence="3" id="KW-1185">Reference proteome</keyword>
<proteinExistence type="predicted"/>
<evidence type="ECO:0000313" key="3">
    <source>
        <dbReference type="Proteomes" id="UP000789831"/>
    </source>
</evidence>
<feature type="non-terminal residue" evidence="2">
    <location>
        <position position="141"/>
    </location>
</feature>
<dbReference type="Proteomes" id="UP000789831">
    <property type="component" value="Unassembled WGS sequence"/>
</dbReference>
<accession>A0A9N9ES03</accession>
<reference evidence="2" key="1">
    <citation type="submission" date="2021-06" db="EMBL/GenBank/DDBJ databases">
        <authorList>
            <person name="Kallberg Y."/>
            <person name="Tangrot J."/>
            <person name="Rosling A."/>
        </authorList>
    </citation>
    <scope>NUCLEOTIDE SEQUENCE</scope>
    <source>
        <strain evidence="2">MT106</strain>
    </source>
</reference>
<sequence length="141" mass="15476">SQPNSLYPGVNVSINEKLLENVLSSEELSQRFPFGKFEFTIKVLKQPSSLDGNDESQNTPDLFDSVADVNNEAFEGAFPVSIPLEYFRNSLEGIGKLSELLESPSNNTSKTHIDPNANVNDLSGERKPISCNGNYCYVGLS</sequence>
<dbReference type="AlphaFoldDB" id="A0A9N9ES03"/>